<name>A0A0A9C3F7_ARUDO</name>
<keyword evidence="2" id="KW-0812">Transmembrane</keyword>
<evidence type="ECO:0000256" key="2">
    <source>
        <dbReference type="SAM" id="Phobius"/>
    </source>
</evidence>
<reference evidence="3" key="1">
    <citation type="submission" date="2014-09" db="EMBL/GenBank/DDBJ databases">
        <authorList>
            <person name="Magalhaes I.L.F."/>
            <person name="Oliveira U."/>
            <person name="Santos F.R."/>
            <person name="Vidigal T.H.D.A."/>
            <person name="Brescovit A.D."/>
            <person name="Santos A.J."/>
        </authorList>
    </citation>
    <scope>NUCLEOTIDE SEQUENCE</scope>
    <source>
        <tissue evidence="3">Shoot tissue taken approximately 20 cm above the soil surface</tissue>
    </source>
</reference>
<evidence type="ECO:0000256" key="1">
    <source>
        <dbReference type="SAM" id="MobiDB-lite"/>
    </source>
</evidence>
<evidence type="ECO:0000313" key="3">
    <source>
        <dbReference type="EMBL" id="JAD66057.1"/>
    </source>
</evidence>
<organism evidence="3">
    <name type="scientific">Arundo donax</name>
    <name type="common">Giant reed</name>
    <name type="synonym">Donax arundinaceus</name>
    <dbReference type="NCBI Taxonomy" id="35708"/>
    <lineage>
        <taxon>Eukaryota</taxon>
        <taxon>Viridiplantae</taxon>
        <taxon>Streptophyta</taxon>
        <taxon>Embryophyta</taxon>
        <taxon>Tracheophyta</taxon>
        <taxon>Spermatophyta</taxon>
        <taxon>Magnoliopsida</taxon>
        <taxon>Liliopsida</taxon>
        <taxon>Poales</taxon>
        <taxon>Poaceae</taxon>
        <taxon>PACMAD clade</taxon>
        <taxon>Arundinoideae</taxon>
        <taxon>Arundineae</taxon>
        <taxon>Arundo</taxon>
    </lineage>
</organism>
<keyword evidence="2" id="KW-0472">Membrane</keyword>
<reference evidence="3" key="2">
    <citation type="journal article" date="2015" name="Data Brief">
        <title>Shoot transcriptome of the giant reed, Arundo donax.</title>
        <authorList>
            <person name="Barrero R.A."/>
            <person name="Guerrero F.D."/>
            <person name="Moolhuijzen P."/>
            <person name="Goolsby J.A."/>
            <person name="Tidwell J."/>
            <person name="Bellgard S.E."/>
            <person name="Bellgard M.I."/>
        </authorList>
    </citation>
    <scope>NUCLEOTIDE SEQUENCE</scope>
    <source>
        <tissue evidence="3">Shoot tissue taken approximately 20 cm above the soil surface</tissue>
    </source>
</reference>
<feature type="transmembrane region" description="Helical" evidence="2">
    <location>
        <begin position="16"/>
        <end position="37"/>
    </location>
</feature>
<proteinExistence type="predicted"/>
<keyword evidence="2" id="KW-1133">Transmembrane helix</keyword>
<accession>A0A0A9C3F7</accession>
<protein>
    <submittedName>
        <fullName evidence="3">Uncharacterized protein</fullName>
    </submittedName>
</protein>
<feature type="region of interest" description="Disordered" evidence="1">
    <location>
        <begin position="46"/>
        <end position="68"/>
    </location>
</feature>
<sequence length="68" mass="7741">MPVAFMFPFPVLISYYQYYFSVWPLLVEIFQTLLILLNKKEQGLSSGGLRTRLQGANPGSNSRDAISR</sequence>
<dbReference type="EMBL" id="GBRH01231838">
    <property type="protein sequence ID" value="JAD66057.1"/>
    <property type="molecule type" value="Transcribed_RNA"/>
</dbReference>
<dbReference type="AlphaFoldDB" id="A0A0A9C3F7"/>
<feature type="compositionally biased region" description="Polar residues" evidence="1">
    <location>
        <begin position="57"/>
        <end position="68"/>
    </location>
</feature>